<proteinExistence type="predicted"/>
<sequence>MNRRDLVKTIIAGTSGILVAKSYAAETVKSIESNSTEQDLSSSNNLSVLSSKLSGYDGAKYIGRCPDIDTLRKITPQFPGQKIDVVSFYSTNDIKSTGGGEFYSARSKDLKEKNGIVIRVDEIWCWIRVDSVSTNIWPIEWLGVRIGSPQYGEDNSNILQESMVNNYRVELIFPSGVTYLKPGILRIPGNWAGVLRGSNTRNCIISPSEDPKNPDVILLEYNHEKIFSWGLRIENISFDGNNYTLSALRISNVGYIYTNNLQIYSFHGCNLWLDKVQDSVFEATNIQDGGYSTGDVSDNSQTTHPALLLTSTIKNDACNMIRFNNCQIENNKCSPYVRIKSGIGLMFTQTHAEVRDQNQWAKRDFLEVDNADVQIIEHAGSRFRNAVLIKGYGATTISGGRALGGDIKTLAEGKRGNISLSNCRVGNIIISAYYGNHQFSNVYAADVILNKTAGSIRWFGGSIGQLSVNGSVNPSLGVHFDGVIVSKDIYFNDKLNDRKLSHSFINSTVLGNVIFNCINGVYYANNVAGKELIGAEQKISIPSNVRTIYSNAVPTSGSYNQGDRVINTLPIAGSWDGWRCVESGSPGVWKGYGKISD</sequence>
<comment type="caution">
    <text evidence="1">The sequence shown here is derived from an EMBL/GenBank/DDBJ whole genome shotgun (WGS) entry which is preliminary data.</text>
</comment>
<dbReference type="AlphaFoldDB" id="A0ABD5BT42"/>
<organism evidence="1 2">
    <name type="scientific">Serratia marcescens</name>
    <dbReference type="NCBI Taxonomy" id="615"/>
    <lineage>
        <taxon>Bacteria</taxon>
        <taxon>Pseudomonadati</taxon>
        <taxon>Pseudomonadota</taxon>
        <taxon>Gammaproteobacteria</taxon>
        <taxon>Enterobacterales</taxon>
        <taxon>Yersiniaceae</taxon>
        <taxon>Serratia</taxon>
    </lineage>
</organism>
<dbReference type="Proteomes" id="UP001234811">
    <property type="component" value="Unassembled WGS sequence"/>
</dbReference>
<dbReference type="RefSeq" id="WP_072021578.1">
    <property type="nucleotide sequence ID" value="NZ_CBDHWN010000091.1"/>
</dbReference>
<protein>
    <recommendedName>
        <fullName evidence="3">Right-handed parallel beta-helix repeat-containing protein</fullName>
    </recommendedName>
</protein>
<dbReference type="EMBL" id="JAVIPQ010000412">
    <property type="protein sequence ID" value="MDQ9558670.1"/>
    <property type="molecule type" value="Genomic_DNA"/>
</dbReference>
<evidence type="ECO:0000313" key="2">
    <source>
        <dbReference type="Proteomes" id="UP001234811"/>
    </source>
</evidence>
<reference evidence="1 2" key="1">
    <citation type="submission" date="2023-07" db="EMBL/GenBank/DDBJ databases">
        <title>Pathogens genome sequencing project 196.</title>
        <authorList>
            <person name="Cao X."/>
        </authorList>
    </citation>
    <scope>NUCLEOTIDE SEQUENCE [LARGE SCALE GENOMIC DNA]</scope>
    <source>
        <strain evidence="1 2">SM41</strain>
    </source>
</reference>
<name>A0ABD5BT42_SERMA</name>
<gene>
    <name evidence="1" type="ORF">RF091_24580</name>
</gene>
<evidence type="ECO:0000313" key="1">
    <source>
        <dbReference type="EMBL" id="MDQ9558670.1"/>
    </source>
</evidence>
<evidence type="ECO:0008006" key="3">
    <source>
        <dbReference type="Google" id="ProtNLM"/>
    </source>
</evidence>
<accession>A0ABD5BT42</accession>